<dbReference type="PANTHER" id="PTHR45737:SF6">
    <property type="entry name" value="VON WILLEBRAND FACTOR A DOMAIN-CONTAINING PROTEIN 5A"/>
    <property type="match status" value="1"/>
</dbReference>
<proteinExistence type="predicted"/>
<sequence>MLHKLAVVKLIRELEMKEISMPGMSDSVKEEIITLGIDHGITSKHTSYIAVDEDQTELYFGPMQYRQIPSLYEGLDSMVDSMSLAGIIGEQQLKVDQITQHQSNNASATPGSSVLGSVFRSMFGHTFKKKKKSAEARQISLDQNQRNNPSGSTEGISGQNSPQKVDPSSSLQSAGEKLLVIINNHNFDGSFSLTVELCRAIGLPHEQVKFVSSTQGYDTALLATALAISYLTTHLKEQEDSWSIVVKKAEKWLVQTCPDTNMLHVIMASAVELLKSGIRTN</sequence>
<name>A0A226EC67_FOLCA</name>
<protein>
    <submittedName>
        <fullName evidence="2">von Willebrand factor A domain-containing protein 5A</fullName>
    </submittedName>
</protein>
<gene>
    <name evidence="2" type="ORF">Fcan01_11633</name>
</gene>
<comment type="caution">
    <text evidence="2">The sequence shown here is derived from an EMBL/GenBank/DDBJ whole genome shotgun (WGS) entry which is preliminary data.</text>
</comment>
<dbReference type="AlphaFoldDB" id="A0A226EC67"/>
<evidence type="ECO:0000313" key="2">
    <source>
        <dbReference type="EMBL" id="OXA54361.1"/>
    </source>
</evidence>
<evidence type="ECO:0000256" key="1">
    <source>
        <dbReference type="SAM" id="MobiDB-lite"/>
    </source>
</evidence>
<dbReference type="EMBL" id="LNIX01000005">
    <property type="protein sequence ID" value="OXA54361.1"/>
    <property type="molecule type" value="Genomic_DNA"/>
</dbReference>
<evidence type="ECO:0000313" key="3">
    <source>
        <dbReference type="Proteomes" id="UP000198287"/>
    </source>
</evidence>
<dbReference type="OrthoDB" id="8279752at2759"/>
<reference evidence="2 3" key="1">
    <citation type="submission" date="2015-12" db="EMBL/GenBank/DDBJ databases">
        <title>The genome of Folsomia candida.</title>
        <authorList>
            <person name="Faddeeva A."/>
            <person name="Derks M.F."/>
            <person name="Anvar Y."/>
            <person name="Smit S."/>
            <person name="Van Straalen N."/>
            <person name="Roelofs D."/>
        </authorList>
    </citation>
    <scope>NUCLEOTIDE SEQUENCE [LARGE SCALE GENOMIC DNA]</scope>
    <source>
        <strain evidence="2 3">VU population</strain>
        <tissue evidence="2">Whole body</tissue>
    </source>
</reference>
<feature type="region of interest" description="Disordered" evidence="1">
    <location>
        <begin position="129"/>
        <end position="170"/>
    </location>
</feature>
<dbReference type="PANTHER" id="PTHR45737">
    <property type="entry name" value="VON WILLEBRAND FACTOR A DOMAIN-CONTAINING PROTEIN 5A"/>
    <property type="match status" value="1"/>
</dbReference>
<keyword evidence="3" id="KW-1185">Reference proteome</keyword>
<accession>A0A226EC67</accession>
<organism evidence="2 3">
    <name type="scientific">Folsomia candida</name>
    <name type="common">Springtail</name>
    <dbReference type="NCBI Taxonomy" id="158441"/>
    <lineage>
        <taxon>Eukaryota</taxon>
        <taxon>Metazoa</taxon>
        <taxon>Ecdysozoa</taxon>
        <taxon>Arthropoda</taxon>
        <taxon>Hexapoda</taxon>
        <taxon>Collembola</taxon>
        <taxon>Entomobryomorpha</taxon>
        <taxon>Isotomoidea</taxon>
        <taxon>Isotomidae</taxon>
        <taxon>Proisotominae</taxon>
        <taxon>Folsomia</taxon>
    </lineage>
</organism>
<feature type="compositionally biased region" description="Polar residues" evidence="1">
    <location>
        <begin position="140"/>
        <end position="170"/>
    </location>
</feature>
<dbReference type="Proteomes" id="UP000198287">
    <property type="component" value="Unassembled WGS sequence"/>
</dbReference>